<evidence type="ECO:0000313" key="3">
    <source>
        <dbReference type="EMBL" id="KIO77524.1"/>
    </source>
</evidence>
<dbReference type="InterPro" id="IPR044894">
    <property type="entry name" value="TubC_N_sf"/>
</dbReference>
<protein>
    <recommendedName>
        <fullName evidence="5">Condensation domain-containing protein</fullName>
    </recommendedName>
</protein>
<evidence type="ECO:0000259" key="2">
    <source>
        <dbReference type="Pfam" id="PF18563"/>
    </source>
</evidence>
<dbReference type="Gene3D" id="1.10.10.1830">
    <property type="entry name" value="Non-ribosomal peptide synthase, adenylation domain"/>
    <property type="match status" value="1"/>
</dbReference>
<dbReference type="Pfam" id="PF18563">
    <property type="entry name" value="TubC_N"/>
    <property type="match status" value="1"/>
</dbReference>
<keyword evidence="4" id="KW-1185">Reference proteome</keyword>
<dbReference type="AlphaFoldDB" id="A0A0D0FYA2"/>
<dbReference type="Pfam" id="PF00668">
    <property type="entry name" value="Condensation"/>
    <property type="match status" value="1"/>
</dbReference>
<feature type="domain" description="Condensation" evidence="1">
    <location>
        <begin position="79"/>
        <end position="159"/>
    </location>
</feature>
<dbReference type="Proteomes" id="UP000032049">
    <property type="component" value="Unassembled WGS sequence"/>
</dbReference>
<gene>
    <name evidence="3" type="ORF">TH53_08770</name>
</gene>
<dbReference type="EMBL" id="JXRA01000033">
    <property type="protein sequence ID" value="KIO77524.1"/>
    <property type="molecule type" value="Genomic_DNA"/>
</dbReference>
<dbReference type="Gene3D" id="3.30.559.10">
    <property type="entry name" value="Chloramphenicol acetyltransferase-like domain"/>
    <property type="match status" value="1"/>
</dbReference>
<sequence length="182" mass="20898">MNTDFNQVVSVLKKARNHGVAIFLENDSLKLDLGEHKDIDPELLEEIRKYKNEIIDFLRNSVSSGEDFDLSPIPVSTAKDHIPLSYGQKGLWLIDQLNGSTHYHMPMHFRLSGTFSVDALEKSINDVINRHEILRTVIRQDAGGQPFQFVLEKDGWKLDKINDYKGGESGWRHCYYHSVQKS</sequence>
<proteinExistence type="predicted"/>
<dbReference type="InterPro" id="IPR041464">
    <property type="entry name" value="TubC_N"/>
</dbReference>
<dbReference type="GO" id="GO:0003824">
    <property type="term" value="F:catalytic activity"/>
    <property type="evidence" value="ECO:0007669"/>
    <property type="project" value="InterPro"/>
</dbReference>
<evidence type="ECO:0008006" key="5">
    <source>
        <dbReference type="Google" id="ProtNLM"/>
    </source>
</evidence>
<dbReference type="InterPro" id="IPR001242">
    <property type="entry name" value="Condensation_dom"/>
</dbReference>
<dbReference type="STRING" id="1503925.TH53_08770"/>
<comment type="caution">
    <text evidence="3">The sequence shown here is derived from an EMBL/GenBank/DDBJ whole genome shotgun (WGS) entry which is preliminary data.</text>
</comment>
<organism evidence="3 4">
    <name type="scientific">Pedobacter lusitanus</name>
    <dbReference type="NCBI Taxonomy" id="1503925"/>
    <lineage>
        <taxon>Bacteria</taxon>
        <taxon>Pseudomonadati</taxon>
        <taxon>Bacteroidota</taxon>
        <taxon>Sphingobacteriia</taxon>
        <taxon>Sphingobacteriales</taxon>
        <taxon>Sphingobacteriaceae</taxon>
        <taxon>Pedobacter</taxon>
    </lineage>
</organism>
<evidence type="ECO:0000259" key="1">
    <source>
        <dbReference type="Pfam" id="PF00668"/>
    </source>
</evidence>
<dbReference type="RefSeq" id="WP_041880809.1">
    <property type="nucleotide sequence ID" value="NZ_CP157278.1"/>
</dbReference>
<name>A0A0D0FYA2_9SPHI</name>
<feature type="domain" description="TubC N-terminal docking" evidence="2">
    <location>
        <begin position="8"/>
        <end position="59"/>
    </location>
</feature>
<reference evidence="3 4" key="1">
    <citation type="submission" date="2015-01" db="EMBL/GenBank/DDBJ databases">
        <title>Draft genome sequence of Pedobacter sp. NL19 isolated from sludge of an effluent treatment pond in an abandoned uranium mine.</title>
        <authorList>
            <person name="Santos T."/>
            <person name="Caetano T."/>
            <person name="Covas C."/>
            <person name="Cruz A."/>
            <person name="Mendo S."/>
        </authorList>
    </citation>
    <scope>NUCLEOTIDE SEQUENCE [LARGE SCALE GENOMIC DNA]</scope>
    <source>
        <strain evidence="3 4">NL19</strain>
    </source>
</reference>
<evidence type="ECO:0000313" key="4">
    <source>
        <dbReference type="Proteomes" id="UP000032049"/>
    </source>
</evidence>
<dbReference type="OrthoDB" id="605930at2"/>
<dbReference type="InterPro" id="IPR023213">
    <property type="entry name" value="CAT-like_dom_sf"/>
</dbReference>
<accession>A0A0D0FYA2</accession>
<dbReference type="SUPFAM" id="SSF52777">
    <property type="entry name" value="CoA-dependent acyltransferases"/>
    <property type="match status" value="1"/>
</dbReference>